<dbReference type="AlphaFoldDB" id="A0A8S0Z854"/>
<gene>
    <name evidence="3" type="ORF">APLA_LOCUS3370</name>
</gene>
<feature type="region of interest" description="Disordered" evidence="1">
    <location>
        <begin position="182"/>
        <end position="229"/>
    </location>
</feature>
<feature type="compositionally biased region" description="Basic and acidic residues" evidence="1">
    <location>
        <begin position="453"/>
        <end position="465"/>
    </location>
</feature>
<keyword evidence="2" id="KW-0812">Transmembrane</keyword>
<dbReference type="Proteomes" id="UP000494256">
    <property type="component" value="Unassembled WGS sequence"/>
</dbReference>
<evidence type="ECO:0000313" key="3">
    <source>
        <dbReference type="EMBL" id="CAB3228110.1"/>
    </source>
</evidence>
<sequence>MKKLFEIVTTFLCINSVTPVLMYYIYDDNPTIGFVGLDNVVGEFVNGYSSPKKQFTPSYGTRFQKYTNERVVDSHFKLMKSPSRYGLSTLMDRNNVQRKNNQRMTASPQAWQQNNLQMITSARQHQLQQQNLQQQQQQQQQHPLHQQQLQQQQQQSHQQQLQQQQLHQQQLQQQQQQLHQQQLKQQQKEQPKQQQIIPQTNNSPRTFPGKAPKSYSVDAKRTETRQHTNVNIKENNIQPLRPKAVTAEYSSPVKQRPRSPETVYEPKSNLVQMNVRKTQILQDPQKLVRLNNNIQLKAASVLGSQNERQRIPTSMIMDKTLHKSNGLNDRNIQAMPQGISDITQQVAERRHSKRENRILDPKKSLDDYEKDKRSYISDNMKKYIGNEKTNVRERIDRKSKSVEIGKIASHEESLEHKETPYALFYRMNPESVDQQEAIVLLRSMEMNGGHDLSSNERHHSDDLNSRKKSTRKTNFNGRRLQKMKLLNNLGSRK</sequence>
<feature type="region of interest" description="Disordered" evidence="1">
    <location>
        <begin position="130"/>
        <end position="152"/>
    </location>
</feature>
<accession>A0A8S0Z854</accession>
<dbReference type="OrthoDB" id="10249535at2759"/>
<proteinExistence type="predicted"/>
<reference evidence="3 4" key="1">
    <citation type="submission" date="2020-04" db="EMBL/GenBank/DDBJ databases">
        <authorList>
            <person name="Wallbank WR R."/>
            <person name="Pardo Diaz C."/>
            <person name="Kozak K."/>
            <person name="Martin S."/>
            <person name="Jiggins C."/>
            <person name="Moest M."/>
            <person name="Warren A I."/>
            <person name="Byers J.R.P. K."/>
            <person name="Montejo-Kovacevich G."/>
            <person name="Yen C E."/>
        </authorList>
    </citation>
    <scope>NUCLEOTIDE SEQUENCE [LARGE SCALE GENOMIC DNA]</scope>
</reference>
<evidence type="ECO:0000256" key="2">
    <source>
        <dbReference type="SAM" id="Phobius"/>
    </source>
</evidence>
<feature type="compositionally biased region" description="Polar residues" evidence="1">
    <location>
        <begin position="196"/>
        <end position="205"/>
    </location>
</feature>
<name>A0A8S0Z854_ARCPL</name>
<keyword evidence="2" id="KW-0472">Membrane</keyword>
<protein>
    <submittedName>
        <fullName evidence="3">Uncharacterized protein</fullName>
    </submittedName>
</protein>
<evidence type="ECO:0000256" key="1">
    <source>
        <dbReference type="SAM" id="MobiDB-lite"/>
    </source>
</evidence>
<dbReference type="EMBL" id="CADEBD010000281">
    <property type="protein sequence ID" value="CAB3228110.1"/>
    <property type="molecule type" value="Genomic_DNA"/>
</dbReference>
<evidence type="ECO:0000313" key="4">
    <source>
        <dbReference type="Proteomes" id="UP000494256"/>
    </source>
</evidence>
<comment type="caution">
    <text evidence="3">The sequence shown here is derived from an EMBL/GenBank/DDBJ whole genome shotgun (WGS) entry which is preliminary data.</text>
</comment>
<organism evidence="3 4">
    <name type="scientific">Arctia plantaginis</name>
    <name type="common">Wood tiger moth</name>
    <name type="synonym">Phalaena plantaginis</name>
    <dbReference type="NCBI Taxonomy" id="874455"/>
    <lineage>
        <taxon>Eukaryota</taxon>
        <taxon>Metazoa</taxon>
        <taxon>Ecdysozoa</taxon>
        <taxon>Arthropoda</taxon>
        <taxon>Hexapoda</taxon>
        <taxon>Insecta</taxon>
        <taxon>Pterygota</taxon>
        <taxon>Neoptera</taxon>
        <taxon>Endopterygota</taxon>
        <taxon>Lepidoptera</taxon>
        <taxon>Glossata</taxon>
        <taxon>Ditrysia</taxon>
        <taxon>Noctuoidea</taxon>
        <taxon>Erebidae</taxon>
        <taxon>Arctiinae</taxon>
        <taxon>Arctia</taxon>
    </lineage>
</organism>
<feature type="region of interest" description="Disordered" evidence="1">
    <location>
        <begin position="449"/>
        <end position="479"/>
    </location>
</feature>
<feature type="transmembrane region" description="Helical" evidence="2">
    <location>
        <begin position="7"/>
        <end position="26"/>
    </location>
</feature>
<keyword evidence="2" id="KW-1133">Transmembrane helix</keyword>